<dbReference type="InterPro" id="IPR022262">
    <property type="entry name" value="Lipoprot_put"/>
</dbReference>
<dbReference type="EMBL" id="AP023315">
    <property type="protein sequence ID" value="BCI38508.1"/>
    <property type="molecule type" value="Genomic_DNA"/>
</dbReference>
<reference evidence="14" key="13">
    <citation type="submission" date="2020-07" db="EMBL/GenBank/DDBJ databases">
        <title>complete genome sequences of Salmonella enterica subsp. enterica serovar 4,[5],12:i:- str. L-4596.</title>
        <authorList>
            <person name="Sekizuka T."/>
            <person name="Arai N."/>
            <person name="Akiba M."/>
            <person name="Kuroda M."/>
        </authorList>
    </citation>
    <scope>NUCLEOTIDE SEQUENCE</scope>
    <source>
        <strain evidence="14">L-4596</strain>
    </source>
</reference>
<reference evidence="3" key="1">
    <citation type="submission" date="2018-12" db="EMBL/GenBank/DDBJ databases">
        <title>complete genome sequence of Salmonella enterica subsp. enterica serovar Typhimurium str. L-3838.</title>
        <authorList>
            <person name="Sekizuka T."/>
            <person name="Arai N."/>
            <person name="Kuroda M."/>
            <person name="Akiba M."/>
        </authorList>
    </citation>
    <scope>NUCLEOTIDE SEQUENCE</scope>
    <source>
        <strain evidence="3">L-3838</strain>
    </source>
</reference>
<dbReference type="EMBL" id="AP023306">
    <property type="protein sequence ID" value="BCI19412.1"/>
    <property type="molecule type" value="Genomic_DNA"/>
</dbReference>
<name>A0A455RMP5_SALET</name>
<keyword evidence="2" id="KW-1133">Transmembrane helix</keyword>
<dbReference type="EMBL" id="AP023317">
    <property type="protein sequence ID" value="BCI43440.1"/>
    <property type="molecule type" value="Genomic_DNA"/>
</dbReference>
<keyword evidence="3" id="KW-0449">Lipoprotein</keyword>
<sequence length="278" mass="31057">MNQNVTQGFTLTWLFRGQGEWGIQFTSGHFDTMEEAKQVMSLAPFAQLLWVDASLMLDLSAGYKMIPVENDTFIAGPLVKESDGIRESLFQTTDVLFCRPEYASFELISCKTTRLGLQGDVVVSTVVPEEKNAGFSLIKPTYRVFLVCLFILTVILLTGCSTTKEEMLPTGEHTMLELWNGADGEGGTARQSTAARDALRRPLTDDEHRKGTQDDRSYSRTQESEISQQFSRLPNPDMVMYLYPHLAGGNTPVPGYSTVFPFYSQTQYAMPGERTEAL</sequence>
<dbReference type="EMBL" id="AP023289">
    <property type="protein sequence ID" value="BCH73994.1"/>
    <property type="molecule type" value="Genomic_DNA"/>
</dbReference>
<evidence type="ECO:0000256" key="2">
    <source>
        <dbReference type="SAM" id="Phobius"/>
    </source>
</evidence>
<reference evidence="13" key="12">
    <citation type="submission" date="2020-07" db="EMBL/GenBank/DDBJ databases">
        <title>complete genome sequences of Salmonella enterica subsp. enterica serovar 4,[5],12:i:- str. L-4578.</title>
        <authorList>
            <person name="Sekizuka T."/>
            <person name="Arai N."/>
            <person name="Akiba M."/>
            <person name="Kuroda M."/>
        </authorList>
    </citation>
    <scope>NUCLEOTIDE SEQUENCE</scope>
    <source>
        <strain evidence="13">L-4578</strain>
    </source>
</reference>
<reference evidence="15" key="14">
    <citation type="submission" date="2020-07" db="EMBL/GenBank/DDBJ databases">
        <title>complete genome sequences of Salmonella enterica subsp. enterica serovar 4,[5],12:i:- str. L-4605.</title>
        <authorList>
            <person name="Sekizuka T."/>
            <person name="Arai N."/>
            <person name="Akiba M."/>
            <person name="Kuroda M."/>
        </authorList>
    </citation>
    <scope>NUCLEOTIDE SEQUENCE</scope>
    <source>
        <strain evidence="15">L-4605</strain>
    </source>
</reference>
<dbReference type="EMBL" id="AP023300">
    <property type="protein sequence ID" value="BCI05158.1"/>
    <property type="molecule type" value="Genomic_DNA"/>
</dbReference>
<evidence type="ECO:0000313" key="4">
    <source>
        <dbReference type="EMBL" id="BBH84084.1"/>
    </source>
</evidence>
<reference evidence="4" key="2">
    <citation type="submission" date="2018-12" db="EMBL/GenBank/DDBJ databases">
        <title>complete genome sequence of Salmonella enterica subsp. enterica serovar Typhimurium str. L-3841.</title>
        <authorList>
            <person name="Sekizuka T."/>
            <person name="Arai N."/>
            <person name="Kuroda M."/>
            <person name="Akiba M."/>
        </authorList>
    </citation>
    <scope>NUCLEOTIDE SEQUENCE</scope>
    <source>
        <strain evidence="4">L-3841</strain>
    </source>
</reference>
<evidence type="ECO:0000313" key="8">
    <source>
        <dbReference type="EMBL" id="BCI00569.1"/>
    </source>
</evidence>
<dbReference type="EMBL" id="AP023294">
    <property type="protein sequence ID" value="BCH95897.1"/>
    <property type="molecule type" value="Genomic_DNA"/>
</dbReference>
<dbReference type="EMBL" id="AP023319">
    <property type="protein sequence ID" value="BCI48186.1"/>
    <property type="molecule type" value="Genomic_DNA"/>
</dbReference>
<reference evidence="8" key="7">
    <citation type="submission" date="2020-07" db="EMBL/GenBank/DDBJ databases">
        <title>complete genome sequences of Salmonella enterica subsp. enterica serovar 4,[5],12:i:- str. L-4334.</title>
        <authorList>
            <person name="Sekizuka T."/>
            <person name="Arai N."/>
            <person name="Akiba M."/>
            <person name="Kuroda M."/>
        </authorList>
    </citation>
    <scope>NUCLEOTIDE SEQUENCE</scope>
    <source>
        <strain evidence="8">L-4334</strain>
    </source>
</reference>
<evidence type="ECO:0000313" key="3">
    <source>
        <dbReference type="EMBL" id="BBH76080.1"/>
    </source>
</evidence>
<feature type="compositionally biased region" description="Polar residues" evidence="1">
    <location>
        <begin position="219"/>
        <end position="230"/>
    </location>
</feature>
<evidence type="ECO:0000313" key="18">
    <source>
        <dbReference type="EMBL" id="BCI48186.1"/>
    </source>
</evidence>
<evidence type="ECO:0000313" key="12">
    <source>
        <dbReference type="EMBL" id="BCI19412.1"/>
    </source>
</evidence>
<evidence type="ECO:0000313" key="13">
    <source>
        <dbReference type="EMBL" id="BCI24118.1"/>
    </source>
</evidence>
<feature type="compositionally biased region" description="Basic and acidic residues" evidence="1">
    <location>
        <begin position="197"/>
        <end position="218"/>
    </location>
</feature>
<feature type="region of interest" description="Disordered" evidence="1">
    <location>
        <begin position="179"/>
        <end position="230"/>
    </location>
</feature>
<evidence type="ECO:0000313" key="10">
    <source>
        <dbReference type="EMBL" id="BCI09959.1"/>
    </source>
</evidence>
<evidence type="ECO:0000313" key="6">
    <source>
        <dbReference type="EMBL" id="BCH91297.1"/>
    </source>
</evidence>
<evidence type="ECO:0000313" key="17">
    <source>
        <dbReference type="EMBL" id="BCI43440.1"/>
    </source>
</evidence>
<dbReference type="EMBL" id="AP019374">
    <property type="protein sequence ID" value="BBH76080.1"/>
    <property type="molecule type" value="Genomic_DNA"/>
</dbReference>
<evidence type="ECO:0000313" key="9">
    <source>
        <dbReference type="EMBL" id="BCI05158.1"/>
    </source>
</evidence>
<dbReference type="NCBIfam" id="TIGR03751">
    <property type="entry name" value="conj_TIGR03751"/>
    <property type="match status" value="1"/>
</dbReference>
<evidence type="ECO:0000313" key="14">
    <source>
        <dbReference type="EMBL" id="BCI28961.1"/>
    </source>
</evidence>
<dbReference type="EMBL" id="AP023299">
    <property type="protein sequence ID" value="BCI00569.1"/>
    <property type="molecule type" value="Genomic_DNA"/>
</dbReference>
<evidence type="ECO:0000256" key="1">
    <source>
        <dbReference type="SAM" id="MobiDB-lite"/>
    </source>
</evidence>
<proteinExistence type="predicted"/>
<dbReference type="EMBL" id="AP023313">
    <property type="protein sequence ID" value="BCI33800.1"/>
    <property type="molecule type" value="Genomic_DNA"/>
</dbReference>
<evidence type="ECO:0000313" key="21">
    <source>
        <dbReference type="EMBL" id="QJD38710.1"/>
    </source>
</evidence>
<organism evidence="3">
    <name type="scientific">Salmonella enterica subsp. enterica serovar 4,[5],12:i:-</name>
    <dbReference type="NCBI Taxonomy" id="440524"/>
    <lineage>
        <taxon>Bacteria</taxon>
        <taxon>Pseudomonadati</taxon>
        <taxon>Pseudomonadota</taxon>
        <taxon>Gammaproteobacteria</taxon>
        <taxon>Enterobacterales</taxon>
        <taxon>Enterobacteriaceae</taxon>
        <taxon>Salmonella</taxon>
    </lineage>
</organism>
<reference evidence="16" key="15">
    <citation type="submission" date="2020-07" db="EMBL/GenBank/DDBJ databases">
        <title>complete genome sequences of Salmonella enterica subsp. enterica serovar 4,[5],12:i:- str. L-4614.</title>
        <authorList>
            <person name="Sekizuka T."/>
            <person name="Arai N."/>
            <person name="Akiba M."/>
            <person name="Kuroda M."/>
        </authorList>
    </citation>
    <scope>NUCLEOTIDE SEQUENCE</scope>
    <source>
        <strain evidence="16">L-4614</strain>
    </source>
</reference>
<dbReference type="AlphaFoldDB" id="A0A455RMP5"/>
<accession>A0A455RMP5</accession>
<keyword evidence="2" id="KW-0472">Membrane</keyword>
<dbReference type="EMBL" id="AP023309">
    <property type="protein sequence ID" value="BCI24118.1"/>
    <property type="molecule type" value="Genomic_DNA"/>
</dbReference>
<feature type="transmembrane region" description="Helical" evidence="2">
    <location>
        <begin position="141"/>
        <end position="159"/>
    </location>
</feature>
<keyword evidence="2" id="KW-0812">Transmembrane</keyword>
<evidence type="ECO:0000313" key="19">
    <source>
        <dbReference type="EMBL" id="QJD38477.1"/>
    </source>
</evidence>
<evidence type="ECO:0000313" key="11">
    <source>
        <dbReference type="EMBL" id="BCI14690.1"/>
    </source>
</evidence>
<reference evidence="5" key="4">
    <citation type="submission" date="2020-07" db="EMBL/GenBank/DDBJ databases">
        <title>complete genome sequences of Salmonella enterica subsp. enterica serovar 4,[5],12:i:- str. L-3837.</title>
        <authorList>
            <person name="Sekizuka T."/>
            <person name="Arai N."/>
            <person name="Akiba M."/>
            <person name="Kuroda M."/>
        </authorList>
    </citation>
    <scope>NUCLEOTIDE SEQUENCE</scope>
    <source>
        <strain evidence="5">L-3837</strain>
    </source>
</reference>
<reference evidence="12" key="11">
    <citation type="submission" date="2020-07" db="EMBL/GenBank/DDBJ databases">
        <title>complete genome sequences of Salmonella enterica subsp. enterica serovar 4,[5],12:i:- str. L-4567.</title>
        <authorList>
            <person name="Sekizuka T."/>
            <person name="Arai N."/>
            <person name="Akiba M."/>
            <person name="Kuroda M."/>
        </authorList>
    </citation>
    <scope>NUCLEOTIDE SEQUENCE</scope>
    <source>
        <strain evidence="12">L-4567</strain>
    </source>
</reference>
<dbReference type="EMBL" id="AP023303">
    <property type="protein sequence ID" value="BCI09959.1"/>
    <property type="molecule type" value="Genomic_DNA"/>
</dbReference>
<dbReference type="EMBL" id="AP023311">
    <property type="protein sequence ID" value="BCI28961.1"/>
    <property type="molecule type" value="Genomic_DNA"/>
</dbReference>
<dbReference type="EMBL" id="MN730128">
    <property type="protein sequence ID" value="QJD38710.1"/>
    <property type="molecule type" value="Genomic_DNA"/>
</dbReference>
<reference evidence="17" key="16">
    <citation type="submission" date="2020-07" db="EMBL/GenBank/DDBJ databases">
        <title>complete genome sequences of Salmonella enterica subsp. enterica serovar 4,[5],12:i:- str. L-4681.</title>
        <authorList>
            <person name="Sekizuka T."/>
            <person name="Arai N."/>
            <person name="Akiba M."/>
            <person name="Kuroda M."/>
        </authorList>
    </citation>
    <scope>NUCLEOTIDE SEQUENCE</scope>
    <source>
        <strain evidence="17">L-4681</strain>
    </source>
</reference>
<reference evidence="11" key="10">
    <citation type="submission" date="2020-07" db="EMBL/GenBank/DDBJ databases">
        <title>complete genome sequences of Salmonella enterica subsp. enterica serovar 4,[5],12:i:- str. L-4551.</title>
        <authorList>
            <person name="Sekizuka T."/>
            <person name="Arai N."/>
            <person name="Akiba M."/>
            <person name="Kuroda M."/>
        </authorList>
    </citation>
    <scope>NUCLEOTIDE SEQUENCE</scope>
    <source>
        <strain evidence="11">L-4551</strain>
    </source>
</reference>
<reference evidence="10" key="9">
    <citation type="submission" date="2020-07" db="EMBL/GenBank/DDBJ databases">
        <title>complete genome sequences of Salmonella enterica subsp. enterica serovar 4,[5],12:i:- str. L-4526.</title>
        <authorList>
            <person name="Sekizuka T."/>
            <person name="Arai N."/>
            <person name="Akiba M."/>
            <person name="Kuroda M."/>
        </authorList>
    </citation>
    <scope>NUCLEOTIDE SEQUENCE</scope>
    <source>
        <strain evidence="10">L-4526</strain>
    </source>
</reference>
<evidence type="ECO:0000313" key="7">
    <source>
        <dbReference type="EMBL" id="BCH95897.1"/>
    </source>
</evidence>
<evidence type="ECO:0000313" key="5">
    <source>
        <dbReference type="EMBL" id="BCH73994.1"/>
    </source>
</evidence>
<dbReference type="EMBL" id="MN730127">
    <property type="protein sequence ID" value="QJD38621.1"/>
    <property type="molecule type" value="Genomic_DNA"/>
</dbReference>
<dbReference type="EMBL" id="AP019375">
    <property type="protein sequence ID" value="BBH84084.1"/>
    <property type="molecule type" value="Genomic_DNA"/>
</dbReference>
<evidence type="ECO:0000313" key="20">
    <source>
        <dbReference type="EMBL" id="QJD38621.1"/>
    </source>
</evidence>
<dbReference type="EMBL" id="AP023304">
    <property type="protein sequence ID" value="BCI14690.1"/>
    <property type="molecule type" value="Genomic_DNA"/>
</dbReference>
<reference evidence="19" key="3">
    <citation type="journal article" date="2020" name="Environ. Microbiol.">
        <title>Tolerance to arsenic contaminant among multidrug-resistant and copper-tolerant Salmonella successful clones is associated with diverse ars operons and genetic contexts.</title>
        <authorList>
            <person name="Mourao J."/>
            <person name="Rebelo A."/>
            <person name="Ribeiro S."/>
            <person name="Peixe L."/>
            <person name="Novais C."/>
            <person name="Antunes P."/>
        </authorList>
    </citation>
    <scope>NUCLEOTIDE SEQUENCE</scope>
    <source>
        <strain evidence="19">961/07</strain>
        <strain evidence="20">SLK-340</strain>
        <strain evidence="21">SLK-521</strain>
    </source>
</reference>
<evidence type="ECO:0000313" key="15">
    <source>
        <dbReference type="EMBL" id="BCI33800.1"/>
    </source>
</evidence>
<reference evidence="9" key="8">
    <citation type="submission" date="2020-07" db="EMBL/GenBank/DDBJ databases">
        <title>complete genome sequences of Salmonella enterica subsp. enterica serovar 4,[5],12:i:- str. L-4445.</title>
        <authorList>
            <person name="Sekizuka T."/>
            <person name="Arai N."/>
            <person name="Akiba M."/>
            <person name="Kuroda M."/>
        </authorList>
    </citation>
    <scope>NUCLEOTIDE SEQUENCE</scope>
    <source>
        <strain evidence="9">L-4445</strain>
    </source>
</reference>
<reference evidence="18" key="17">
    <citation type="submission" date="2020-07" db="EMBL/GenBank/DDBJ databases">
        <title>complete genome sequences of Salmonella enterica subsp. enterica serovar 4,[5],12:i:- str. L-4741.</title>
        <authorList>
            <person name="Sekizuka T."/>
            <person name="Arai N."/>
            <person name="Akiba M."/>
            <person name="Kuroda M."/>
        </authorList>
    </citation>
    <scope>NUCLEOTIDE SEQUENCE</scope>
    <source>
        <strain evidence="18">L-4741</strain>
    </source>
</reference>
<dbReference type="EMBL" id="AP023292">
    <property type="protein sequence ID" value="BCH91297.1"/>
    <property type="molecule type" value="Genomic_DNA"/>
</dbReference>
<reference evidence="6" key="5">
    <citation type="submission" date="2020-07" db="EMBL/GenBank/DDBJ databases">
        <title>complete genome sequences of Salmonella enterica subsp. enterica serovar 4,[5],12:i:- str. L-4233.</title>
        <authorList>
            <person name="Sekizuka T."/>
            <person name="Arai N."/>
            <person name="Akiba M."/>
            <person name="Kuroda M."/>
        </authorList>
    </citation>
    <scope>NUCLEOTIDE SEQUENCE</scope>
    <source>
        <strain evidence="6">L-4233</strain>
    </source>
</reference>
<evidence type="ECO:0000313" key="16">
    <source>
        <dbReference type="EMBL" id="BCI38508.1"/>
    </source>
</evidence>
<protein>
    <submittedName>
        <fullName evidence="19">Conjugative transfer region lipoprotein Tfc15 T4SS compont</fullName>
    </submittedName>
    <submittedName>
        <fullName evidence="3">TIGR03751 family conjugative transfer region lipoprotein</fullName>
    </submittedName>
</protein>
<dbReference type="EMBL" id="MN730125">
    <property type="protein sequence ID" value="QJD38477.1"/>
    <property type="molecule type" value="Genomic_DNA"/>
</dbReference>
<gene>
    <name evidence="19" type="primary">tfc15</name>
    <name evidence="19" type="ORF">BPCJIEPO_00044</name>
    <name evidence="21" type="ORF">EONLDHBB_00044</name>
    <name evidence="20" type="ORF">HJIGAHMK_00046</name>
    <name evidence="5" type="ORF">SEL3837_08010</name>
    <name evidence="6" type="ORF">SEL4233_41050</name>
    <name evidence="7" type="ORF">SEL4261_41070</name>
    <name evidence="8" type="ORF">SEL4334_41010</name>
    <name evidence="9" type="ORF">SEL4445_41050</name>
    <name evidence="10" type="ORF">SEL4526_41680</name>
    <name evidence="11" type="ORF">SEL4551_41870</name>
    <name evidence="12" type="ORF">SEL4567_41050</name>
    <name evidence="13" type="ORF">SEL4578_40720</name>
    <name evidence="14" type="ORF">SEL4596_41030</name>
    <name evidence="15" type="ORF">SEL4605_40970</name>
    <name evidence="16" type="ORF">SEL4614_41130</name>
    <name evidence="17" type="ORF">SEL4681_41910</name>
    <name evidence="18" type="ORF">SEL4741_41020</name>
    <name evidence="3" type="ORF">STL3838_08020</name>
    <name evidence="4" type="ORF">STL3841_41160</name>
</gene>
<reference evidence="7" key="6">
    <citation type="submission" date="2020-07" db="EMBL/GenBank/DDBJ databases">
        <title>complete genome sequences of Salmonella enterica subsp. enterica serovar 4,[5],12:i:- str. L-4261.</title>
        <authorList>
            <person name="Sekizuka T."/>
            <person name="Arai N."/>
            <person name="Akiba M."/>
            <person name="Kuroda M."/>
        </authorList>
    </citation>
    <scope>NUCLEOTIDE SEQUENCE</scope>
    <source>
        <strain evidence="7">L-4261</strain>
    </source>
</reference>